<dbReference type="Proteomes" id="UP000281061">
    <property type="component" value="Unassembled WGS sequence"/>
</dbReference>
<dbReference type="AlphaFoldDB" id="A0AB37RLH7"/>
<keyword evidence="1" id="KW-0238">DNA-binding</keyword>
<dbReference type="RefSeq" id="WP_133305791.1">
    <property type="nucleotide sequence ID" value="NZ_RDCH01000004.1"/>
</dbReference>
<organism evidence="3 4">
    <name type="scientific">Lactiplantibacillus pentosus</name>
    <name type="common">Lactobacillus pentosus</name>
    <dbReference type="NCBI Taxonomy" id="1589"/>
    <lineage>
        <taxon>Bacteria</taxon>
        <taxon>Bacillati</taxon>
        <taxon>Bacillota</taxon>
        <taxon>Bacilli</taxon>
        <taxon>Lactobacillales</taxon>
        <taxon>Lactobacillaceae</taxon>
        <taxon>Lactiplantibacillus</taxon>
    </lineage>
</organism>
<dbReference type="PANTHER" id="PTHR46558:SF4">
    <property type="entry name" value="DNA-BIDING PHAGE PROTEIN"/>
    <property type="match status" value="1"/>
</dbReference>
<dbReference type="PANTHER" id="PTHR46558">
    <property type="entry name" value="TRACRIPTIONAL REGULATORY PROTEIN-RELATED-RELATED"/>
    <property type="match status" value="1"/>
</dbReference>
<dbReference type="GO" id="GO:0003677">
    <property type="term" value="F:DNA binding"/>
    <property type="evidence" value="ECO:0007669"/>
    <property type="project" value="UniProtKB-KW"/>
</dbReference>
<evidence type="ECO:0000313" key="3">
    <source>
        <dbReference type="EMBL" id="RMW56299.1"/>
    </source>
</evidence>
<feature type="domain" description="HTH cro/C1-type" evidence="2">
    <location>
        <begin position="7"/>
        <end position="56"/>
    </location>
</feature>
<reference evidence="3 4" key="1">
    <citation type="submission" date="2018-10" db="EMBL/GenBank/DDBJ databases">
        <title>Genome sequences of five Lactobacillus pentosus strains isolated from brines of traditionally fermented spanish-style green table olives and differences between them.</title>
        <authorList>
            <person name="Jimenez Diaz R."/>
        </authorList>
    </citation>
    <scope>NUCLEOTIDE SEQUENCE [LARGE SCALE GENOMIC DNA]</scope>
    <source>
        <strain evidence="3 4">IG8</strain>
    </source>
</reference>
<name>A0AB37RLH7_LACPE</name>
<evidence type="ECO:0000313" key="4">
    <source>
        <dbReference type="Proteomes" id="UP000281061"/>
    </source>
</evidence>
<evidence type="ECO:0000256" key="1">
    <source>
        <dbReference type="ARBA" id="ARBA00023125"/>
    </source>
</evidence>
<dbReference type="PROSITE" id="PS50943">
    <property type="entry name" value="HTH_CROC1"/>
    <property type="match status" value="1"/>
</dbReference>
<proteinExistence type="predicted"/>
<evidence type="ECO:0000259" key="2">
    <source>
        <dbReference type="PROSITE" id="PS50943"/>
    </source>
</evidence>
<feature type="non-terminal residue" evidence="3">
    <location>
        <position position="56"/>
    </location>
</feature>
<accession>A0AB37RLH7</accession>
<dbReference type="InterPro" id="IPR010982">
    <property type="entry name" value="Lambda_DNA-bd_dom_sf"/>
</dbReference>
<dbReference type="InterPro" id="IPR001387">
    <property type="entry name" value="Cro/C1-type_HTH"/>
</dbReference>
<protein>
    <submittedName>
        <fullName evidence="3">XRE family transcriptional regulator</fullName>
    </submittedName>
</protein>
<dbReference type="Gene3D" id="1.10.260.40">
    <property type="entry name" value="lambda repressor-like DNA-binding domains"/>
    <property type="match status" value="1"/>
</dbReference>
<dbReference type="SUPFAM" id="SSF47413">
    <property type="entry name" value="lambda repressor-like DNA-binding domains"/>
    <property type="match status" value="1"/>
</dbReference>
<gene>
    <name evidence="3" type="ORF">D6U17_03860</name>
</gene>
<dbReference type="Pfam" id="PF01381">
    <property type="entry name" value="HTH_3"/>
    <property type="match status" value="1"/>
</dbReference>
<dbReference type="CDD" id="cd00093">
    <property type="entry name" value="HTH_XRE"/>
    <property type="match status" value="1"/>
</dbReference>
<comment type="caution">
    <text evidence="3">The sequence shown here is derived from an EMBL/GenBank/DDBJ whole genome shotgun (WGS) entry which is preliminary data.</text>
</comment>
<dbReference type="EMBL" id="RDCL01000043">
    <property type="protein sequence ID" value="RMW56299.1"/>
    <property type="molecule type" value="Genomic_DNA"/>
</dbReference>
<sequence length="56" mass="6655">MTFAESLKRLRHDNSLTQNELAEKLYISRQSISKWELNKSYPDIDKLILLSKIFDI</sequence>
<dbReference type="SMART" id="SM00530">
    <property type="entry name" value="HTH_XRE"/>
    <property type="match status" value="1"/>
</dbReference>